<sequence length="399" mass="45063">MMLGNMRSNKATALVVGVVIFLAAFVGLAYNHLEPWQRPNADTTDTDLAISEPEKGDKTAATTAATVPETTSTPSPDTSSADALKELRTVYLEQLMKLKFKPGDESIKNYGVFEAKLPTKPYFTEGLGEKLCIIDMDSRPFDEPGQIFSEDGMTWDDAETVHGLSLGLLNHWVFAKIHGYKYYYVNTVPYEDRRDSWKKPPIMSALLKNHETCIFLDSDAVFNRLDVPFEWLMNYWEINSKNNSLALAADPNAKENQDKFGKVYLNTGFIVAQNNEKTFEIFDEWQDCPNDGGRHPECSEFKKNRPGKPTDQGGFGTYIRYDYPKDIKELKCTEANGFPESHSGCEGTYIKHLWTGKSNHIKVAIGQQLPGDLLAAFHSQFLKEKKDFFISETDLLSQK</sequence>
<comment type="similarity">
    <text evidence="2">Belongs to the glycosyltransferase 77 family.</text>
</comment>
<feature type="compositionally biased region" description="Low complexity" evidence="5">
    <location>
        <begin position="59"/>
        <end position="80"/>
    </location>
</feature>
<comment type="similarity">
    <text evidence="1">Belongs to the glycosyltransferase 34 family.</text>
</comment>
<dbReference type="Pfam" id="PF03407">
    <property type="entry name" value="Nucleotid_trans"/>
    <property type="match status" value="1"/>
</dbReference>
<dbReference type="OrthoDB" id="3763672at2759"/>
<keyword evidence="8" id="KW-1185">Reference proteome</keyword>
<gene>
    <name evidence="7" type="ORF">B0T10DRAFT_521565</name>
</gene>
<dbReference type="InterPro" id="IPR029044">
    <property type="entry name" value="Nucleotide-diphossugar_trans"/>
</dbReference>
<evidence type="ECO:0000256" key="3">
    <source>
        <dbReference type="ARBA" id="ARBA00022676"/>
    </source>
</evidence>
<feature type="region of interest" description="Disordered" evidence="5">
    <location>
        <begin position="36"/>
        <end position="80"/>
    </location>
</feature>
<evidence type="ECO:0000256" key="2">
    <source>
        <dbReference type="ARBA" id="ARBA00007033"/>
    </source>
</evidence>
<keyword evidence="4" id="KW-0808">Transferase</keyword>
<evidence type="ECO:0000313" key="8">
    <source>
        <dbReference type="Proteomes" id="UP000777438"/>
    </source>
</evidence>
<dbReference type="InterPro" id="IPR005069">
    <property type="entry name" value="Nucl-diP-sugar_transferase"/>
</dbReference>
<dbReference type="InterPro" id="IPR008630">
    <property type="entry name" value="Glyco_trans_34"/>
</dbReference>
<name>A0A9P8VVP9_9HYPO</name>
<evidence type="ECO:0000256" key="4">
    <source>
        <dbReference type="ARBA" id="ARBA00022679"/>
    </source>
</evidence>
<evidence type="ECO:0000256" key="5">
    <source>
        <dbReference type="SAM" id="MobiDB-lite"/>
    </source>
</evidence>
<accession>A0A9P8VVP9</accession>
<dbReference type="GO" id="GO:0000139">
    <property type="term" value="C:Golgi membrane"/>
    <property type="evidence" value="ECO:0007669"/>
    <property type="project" value="TreeGrafter"/>
</dbReference>
<dbReference type="EMBL" id="JAGPYM010000037">
    <property type="protein sequence ID" value="KAH6874737.1"/>
    <property type="molecule type" value="Genomic_DNA"/>
</dbReference>
<proteinExistence type="inferred from homology"/>
<evidence type="ECO:0000313" key="7">
    <source>
        <dbReference type="EMBL" id="KAH6874737.1"/>
    </source>
</evidence>
<dbReference type="AlphaFoldDB" id="A0A9P8VVP9"/>
<feature type="domain" description="Nucleotide-diphospho-sugar transferase" evidence="6">
    <location>
        <begin position="196"/>
        <end position="292"/>
    </location>
</feature>
<protein>
    <recommendedName>
        <fullName evidence="6">Nucleotide-diphospho-sugar transferase domain-containing protein</fullName>
    </recommendedName>
</protein>
<organism evidence="7 8">
    <name type="scientific">Thelonectria olida</name>
    <dbReference type="NCBI Taxonomy" id="1576542"/>
    <lineage>
        <taxon>Eukaryota</taxon>
        <taxon>Fungi</taxon>
        <taxon>Dikarya</taxon>
        <taxon>Ascomycota</taxon>
        <taxon>Pezizomycotina</taxon>
        <taxon>Sordariomycetes</taxon>
        <taxon>Hypocreomycetidae</taxon>
        <taxon>Hypocreales</taxon>
        <taxon>Nectriaceae</taxon>
        <taxon>Thelonectria</taxon>
    </lineage>
</organism>
<dbReference type="Gene3D" id="3.90.550.10">
    <property type="entry name" value="Spore Coat Polysaccharide Biosynthesis Protein SpsA, Chain A"/>
    <property type="match status" value="1"/>
</dbReference>
<dbReference type="GO" id="GO:0006487">
    <property type="term" value="P:protein N-linked glycosylation"/>
    <property type="evidence" value="ECO:0007669"/>
    <property type="project" value="TreeGrafter"/>
</dbReference>
<evidence type="ECO:0000259" key="6">
    <source>
        <dbReference type="Pfam" id="PF03407"/>
    </source>
</evidence>
<keyword evidence="3" id="KW-0328">Glycosyltransferase</keyword>
<dbReference type="PANTHER" id="PTHR31306">
    <property type="entry name" value="ALPHA-1,6-MANNOSYLTRANSFERASE MNN11-RELATED"/>
    <property type="match status" value="1"/>
</dbReference>
<dbReference type="Proteomes" id="UP000777438">
    <property type="component" value="Unassembled WGS sequence"/>
</dbReference>
<dbReference type="PANTHER" id="PTHR31306:SF3">
    <property type="entry name" value="NUCLEOTIDE-DIPHOSPHO-SUGAR TRANSFERASE DOMAIN-CONTAINING PROTEIN"/>
    <property type="match status" value="1"/>
</dbReference>
<dbReference type="GO" id="GO:0016757">
    <property type="term" value="F:glycosyltransferase activity"/>
    <property type="evidence" value="ECO:0007669"/>
    <property type="project" value="UniProtKB-KW"/>
</dbReference>
<comment type="caution">
    <text evidence="7">The sequence shown here is derived from an EMBL/GenBank/DDBJ whole genome shotgun (WGS) entry which is preliminary data.</text>
</comment>
<reference evidence="7 8" key="1">
    <citation type="journal article" date="2021" name="Nat. Commun.">
        <title>Genetic determinants of endophytism in the Arabidopsis root mycobiome.</title>
        <authorList>
            <person name="Mesny F."/>
            <person name="Miyauchi S."/>
            <person name="Thiergart T."/>
            <person name="Pickel B."/>
            <person name="Atanasova L."/>
            <person name="Karlsson M."/>
            <person name="Huettel B."/>
            <person name="Barry K.W."/>
            <person name="Haridas S."/>
            <person name="Chen C."/>
            <person name="Bauer D."/>
            <person name="Andreopoulos W."/>
            <person name="Pangilinan J."/>
            <person name="LaButti K."/>
            <person name="Riley R."/>
            <person name="Lipzen A."/>
            <person name="Clum A."/>
            <person name="Drula E."/>
            <person name="Henrissat B."/>
            <person name="Kohler A."/>
            <person name="Grigoriev I.V."/>
            <person name="Martin F.M."/>
            <person name="Hacquard S."/>
        </authorList>
    </citation>
    <scope>NUCLEOTIDE SEQUENCE [LARGE SCALE GENOMIC DNA]</scope>
    <source>
        <strain evidence="7 8">MPI-CAGE-CH-0241</strain>
    </source>
</reference>
<evidence type="ECO:0000256" key="1">
    <source>
        <dbReference type="ARBA" id="ARBA00005664"/>
    </source>
</evidence>